<feature type="transmembrane region" description="Helical" evidence="1">
    <location>
        <begin position="52"/>
        <end position="74"/>
    </location>
</feature>
<feature type="transmembrane region" description="Helical" evidence="1">
    <location>
        <begin position="140"/>
        <end position="160"/>
    </location>
</feature>
<proteinExistence type="predicted"/>
<feature type="transmembrane region" description="Helical" evidence="1">
    <location>
        <begin position="167"/>
        <end position="183"/>
    </location>
</feature>
<name>A0ABT4DE23_9CLOT</name>
<organism evidence="2 3">
    <name type="scientific">Clostridium brassicae</name>
    <dbReference type="NCBI Taxonomy" id="2999072"/>
    <lineage>
        <taxon>Bacteria</taxon>
        <taxon>Bacillati</taxon>
        <taxon>Bacillota</taxon>
        <taxon>Clostridia</taxon>
        <taxon>Eubacteriales</taxon>
        <taxon>Clostridiaceae</taxon>
        <taxon>Clostridium</taxon>
    </lineage>
</organism>
<accession>A0ABT4DE23</accession>
<evidence type="ECO:0000313" key="2">
    <source>
        <dbReference type="EMBL" id="MCY6960566.1"/>
    </source>
</evidence>
<evidence type="ECO:0008006" key="4">
    <source>
        <dbReference type="Google" id="ProtNLM"/>
    </source>
</evidence>
<feature type="transmembrane region" description="Helical" evidence="1">
    <location>
        <begin position="95"/>
        <end position="120"/>
    </location>
</feature>
<dbReference type="RefSeq" id="WP_268063003.1">
    <property type="nucleotide sequence ID" value="NZ_JAPQFJ010000034.1"/>
</dbReference>
<evidence type="ECO:0000313" key="3">
    <source>
        <dbReference type="Proteomes" id="UP001144612"/>
    </source>
</evidence>
<comment type="caution">
    <text evidence="2">The sequence shown here is derived from an EMBL/GenBank/DDBJ whole genome shotgun (WGS) entry which is preliminary data.</text>
</comment>
<keyword evidence="3" id="KW-1185">Reference proteome</keyword>
<sequence>MLNYYKKHINNIYNFNFFKVLFFLTVLLNGMLLLSVKTNHIGFNHDSPINNLFSICDFYLLIIYVVLLIFTIGMDFKNSMSDISLSASKSKSNDYIIKKILTIISQYGICYIITLINIIYCYNSIINKDNKVPYHLEILILSSIITTIFVTSITIFFIVLIKDIPKTIIIVTFLYFVGEYLWRGKATQKYGILAHRFYWDWADMGFNIKVKLIYLAMSIVLLIFSYFWLGRGIKK</sequence>
<keyword evidence="1" id="KW-0472">Membrane</keyword>
<dbReference type="EMBL" id="JAPQFJ010000034">
    <property type="protein sequence ID" value="MCY6960566.1"/>
    <property type="molecule type" value="Genomic_DNA"/>
</dbReference>
<keyword evidence="1" id="KW-1133">Transmembrane helix</keyword>
<dbReference type="Proteomes" id="UP001144612">
    <property type="component" value="Unassembled WGS sequence"/>
</dbReference>
<gene>
    <name evidence="2" type="ORF">OW729_18380</name>
</gene>
<keyword evidence="1" id="KW-0812">Transmembrane</keyword>
<evidence type="ECO:0000256" key="1">
    <source>
        <dbReference type="SAM" id="Phobius"/>
    </source>
</evidence>
<reference evidence="2" key="1">
    <citation type="submission" date="2022-12" db="EMBL/GenBank/DDBJ databases">
        <title>Clostridium sp. nov., isolated from industrial wastewater.</title>
        <authorList>
            <person name="Jiayan W."/>
        </authorList>
    </citation>
    <scope>NUCLEOTIDE SEQUENCE</scope>
    <source>
        <strain evidence="2">ZC22-4</strain>
    </source>
</reference>
<feature type="transmembrane region" description="Helical" evidence="1">
    <location>
        <begin position="12"/>
        <end position="32"/>
    </location>
</feature>
<protein>
    <recommendedName>
        <fullName evidence="4">ABC transporter permease</fullName>
    </recommendedName>
</protein>
<feature type="transmembrane region" description="Helical" evidence="1">
    <location>
        <begin position="212"/>
        <end position="229"/>
    </location>
</feature>